<gene>
    <name evidence="1" type="ORF">SBA1_190005</name>
</gene>
<organism evidence="1 2">
    <name type="scientific">Candidatus Sulfotelmatobacter kueseliae</name>
    <dbReference type="NCBI Taxonomy" id="2042962"/>
    <lineage>
        <taxon>Bacteria</taxon>
        <taxon>Pseudomonadati</taxon>
        <taxon>Acidobacteriota</taxon>
        <taxon>Terriglobia</taxon>
        <taxon>Terriglobales</taxon>
        <taxon>Candidatus Korobacteraceae</taxon>
        <taxon>Candidatus Sulfotelmatobacter</taxon>
    </lineage>
</organism>
<dbReference type="AlphaFoldDB" id="A0A2U3KE08"/>
<evidence type="ECO:0000313" key="2">
    <source>
        <dbReference type="Proteomes" id="UP000238701"/>
    </source>
</evidence>
<evidence type="ECO:0000313" key="1">
    <source>
        <dbReference type="EMBL" id="SPF37873.1"/>
    </source>
</evidence>
<reference evidence="2" key="1">
    <citation type="submission" date="2018-02" db="EMBL/GenBank/DDBJ databases">
        <authorList>
            <person name="Hausmann B."/>
        </authorList>
    </citation>
    <scope>NUCLEOTIDE SEQUENCE [LARGE SCALE GENOMIC DNA]</scope>
    <source>
        <strain evidence="2">Peat soil MAG SbA1</strain>
    </source>
</reference>
<dbReference type="EMBL" id="OMOD01000101">
    <property type="protein sequence ID" value="SPF37873.1"/>
    <property type="molecule type" value="Genomic_DNA"/>
</dbReference>
<protein>
    <submittedName>
        <fullName evidence="1">Uncharacterized protein</fullName>
    </submittedName>
</protein>
<sequence length="44" mass="5182">MRRKIRNPVRVGMLEAFNLEWAKDFRRRSGKTGNPKNGRKALIL</sequence>
<dbReference type="Proteomes" id="UP000238701">
    <property type="component" value="Unassembled WGS sequence"/>
</dbReference>
<proteinExistence type="predicted"/>
<name>A0A2U3KE08_9BACT</name>
<accession>A0A2U3KE08</accession>